<keyword evidence="1 2" id="KW-0732">Signal</keyword>
<dbReference type="InterPro" id="IPR011250">
    <property type="entry name" value="OMP/PagP_B-barrel"/>
</dbReference>
<dbReference type="InterPro" id="IPR027385">
    <property type="entry name" value="Beta-barrel_OMP"/>
</dbReference>
<dbReference type="AlphaFoldDB" id="A0A9D7XSI6"/>
<proteinExistence type="predicted"/>
<evidence type="ECO:0000256" key="1">
    <source>
        <dbReference type="ARBA" id="ARBA00022729"/>
    </source>
</evidence>
<evidence type="ECO:0000313" key="5">
    <source>
        <dbReference type="Proteomes" id="UP000808337"/>
    </source>
</evidence>
<evidence type="ECO:0000256" key="2">
    <source>
        <dbReference type="SAM" id="SignalP"/>
    </source>
</evidence>
<gene>
    <name evidence="4" type="ORF">IPP15_04880</name>
</gene>
<dbReference type="Pfam" id="PF13505">
    <property type="entry name" value="OMP_b-brl"/>
    <property type="match status" value="1"/>
</dbReference>
<reference evidence="4 5" key="1">
    <citation type="submission" date="2020-10" db="EMBL/GenBank/DDBJ databases">
        <title>Connecting structure to function with the recovery of over 1000 high-quality activated sludge metagenome-assembled genomes encoding full-length rRNA genes using long-read sequencing.</title>
        <authorList>
            <person name="Singleton C.M."/>
            <person name="Petriglieri F."/>
            <person name="Kristensen J.M."/>
            <person name="Kirkegaard R.H."/>
            <person name="Michaelsen T.Y."/>
            <person name="Andersen M.H."/>
            <person name="Karst S.M."/>
            <person name="Dueholm M.S."/>
            <person name="Nielsen P.H."/>
            <person name="Albertsen M."/>
        </authorList>
    </citation>
    <scope>NUCLEOTIDE SEQUENCE [LARGE SCALE GENOMIC DNA]</scope>
    <source>
        <strain evidence="4">Ribe_18-Q3-R11-54_MAXAC.273</strain>
    </source>
</reference>
<name>A0A9D7XSI6_9BACT</name>
<feature type="chain" id="PRO_5039227215" evidence="2">
    <location>
        <begin position="22"/>
        <end position="207"/>
    </location>
</feature>
<dbReference type="EMBL" id="JADKGY010000001">
    <property type="protein sequence ID" value="MBK9981747.1"/>
    <property type="molecule type" value="Genomic_DNA"/>
</dbReference>
<dbReference type="Gene3D" id="2.40.160.20">
    <property type="match status" value="1"/>
</dbReference>
<dbReference type="Proteomes" id="UP000808337">
    <property type="component" value="Unassembled WGS sequence"/>
</dbReference>
<evidence type="ECO:0000313" key="4">
    <source>
        <dbReference type="EMBL" id="MBK9981747.1"/>
    </source>
</evidence>
<accession>A0A9D7XSI6</accession>
<protein>
    <submittedName>
        <fullName evidence="4">Outer membrane beta-barrel protein</fullName>
    </submittedName>
</protein>
<comment type="caution">
    <text evidence="4">The sequence shown here is derived from an EMBL/GenBank/DDBJ whole genome shotgun (WGS) entry which is preliminary data.</text>
</comment>
<sequence>MKSYITFLLLLACGWLTNISAQEVISMQSKTTGVSIGAAAGFLSFSDNIVHPDGAETGFGFGGHIQYGFSHKFAAVLAVQNYSVTAKSINAADNSYPYLEVDGSVAFTFGSTNTQLRPMISVGGTYTKMSESYYNFDTGNIQDEVYSGIGFVGSAGLNYFIKPELSVDLSFQIHSGAFSKTLVDRFPVNFQHSYYTINGLLGISYHF</sequence>
<evidence type="ECO:0000259" key="3">
    <source>
        <dbReference type="Pfam" id="PF13505"/>
    </source>
</evidence>
<dbReference type="SUPFAM" id="SSF56925">
    <property type="entry name" value="OMPA-like"/>
    <property type="match status" value="1"/>
</dbReference>
<feature type="domain" description="Outer membrane protein beta-barrel" evidence="3">
    <location>
        <begin position="12"/>
        <end position="176"/>
    </location>
</feature>
<feature type="signal peptide" evidence="2">
    <location>
        <begin position="1"/>
        <end position="21"/>
    </location>
</feature>
<organism evidence="4 5">
    <name type="scientific">Candidatus Opimibacter skivensis</name>
    <dbReference type="NCBI Taxonomy" id="2982028"/>
    <lineage>
        <taxon>Bacteria</taxon>
        <taxon>Pseudomonadati</taxon>
        <taxon>Bacteroidota</taxon>
        <taxon>Saprospiria</taxon>
        <taxon>Saprospirales</taxon>
        <taxon>Saprospiraceae</taxon>
        <taxon>Candidatus Opimibacter</taxon>
    </lineage>
</organism>